<dbReference type="Pfam" id="PF04865">
    <property type="entry name" value="Baseplate_J"/>
    <property type="match status" value="1"/>
</dbReference>
<comment type="caution">
    <text evidence="2">The sequence shown here is derived from an EMBL/GenBank/DDBJ whole genome shotgun (WGS) entry which is preliminary data.</text>
</comment>
<evidence type="ECO:0000259" key="1">
    <source>
        <dbReference type="Pfam" id="PF04865"/>
    </source>
</evidence>
<keyword evidence="3" id="KW-1185">Reference proteome</keyword>
<reference evidence="2 3" key="1">
    <citation type="submission" date="2018-04" db="EMBL/GenBank/DDBJ databases">
        <title>Novel Campyloabacter and Helicobacter Species and Strains.</title>
        <authorList>
            <person name="Mannion A.J."/>
            <person name="Shen Z."/>
            <person name="Fox J.G."/>
        </authorList>
    </citation>
    <scope>NUCLEOTIDE SEQUENCE [LARGE SCALE GENOMIC DNA]</scope>
    <source>
        <strain evidence="2 3">MIT 97-5075</strain>
    </source>
</reference>
<dbReference type="RefSeq" id="WP_115582649.1">
    <property type="nucleotide sequence ID" value="NZ_NXLW01000020.1"/>
</dbReference>
<protein>
    <recommendedName>
        <fullName evidence="1">Baseplate protein J-like barrel domain-containing protein</fullName>
    </recommendedName>
</protein>
<dbReference type="EMBL" id="NXLW01000020">
    <property type="protein sequence ID" value="RDU70430.1"/>
    <property type="molecule type" value="Genomic_DNA"/>
</dbReference>
<accession>A0A3D8IZP7</accession>
<dbReference type="Proteomes" id="UP000256424">
    <property type="component" value="Unassembled WGS sequence"/>
</dbReference>
<name>A0A3D8IZP7_9HELI</name>
<proteinExistence type="predicted"/>
<evidence type="ECO:0000313" key="3">
    <source>
        <dbReference type="Proteomes" id="UP000256424"/>
    </source>
</evidence>
<organism evidence="2 3">
    <name type="scientific">Helicobacter aurati</name>
    <dbReference type="NCBI Taxonomy" id="137778"/>
    <lineage>
        <taxon>Bacteria</taxon>
        <taxon>Pseudomonadati</taxon>
        <taxon>Campylobacterota</taxon>
        <taxon>Epsilonproteobacteria</taxon>
        <taxon>Campylobacterales</taxon>
        <taxon>Helicobacteraceae</taxon>
        <taxon>Helicobacter</taxon>
    </lineage>
</organism>
<sequence>MSSEYPLLKMTNEGLKYSDTDEILKDVKAAFKVAFPNLNVDSVDTPQGQIIAYFTEKIVECSNAILENVNSNFNGGFDFTEDINAKTFFGVSRKPASACVVKATITGKPNTIIPANFKALSGDLEFINSTGETRIDSLGLKEIEMTCLKKGEYQILAGTLTTILTPQYGIETITNKADSTKGNDIEQGLWGRALRSQFNRALSLFESYISNVNNVAGVTDCVGYDNSTNINVTYKNQVFTPHTVGVVVEGGDAKEIAEALYAVRNPGPAMLGDVEVLINGKYDNQKYIIKFSRPIYFNLRCKMIVSVGHMANENYEESLKNQIIEIIKKNKINQTIFTDSKALQIELPYHVDLVVLKLQRLTIDNITDDIENQDIIQLDFKEKAVLEYKDIEIEKYVENAKKT</sequence>
<gene>
    <name evidence="2" type="ORF">CQA66_08455</name>
</gene>
<dbReference type="AlphaFoldDB" id="A0A3D8IZP7"/>
<evidence type="ECO:0000313" key="2">
    <source>
        <dbReference type="EMBL" id="RDU70430.1"/>
    </source>
</evidence>
<dbReference type="InterPro" id="IPR006949">
    <property type="entry name" value="Barrel_Baseplate_J-like"/>
</dbReference>
<feature type="domain" description="Baseplate protein J-like barrel" evidence="1">
    <location>
        <begin position="103"/>
        <end position="182"/>
    </location>
</feature>